<protein>
    <recommendedName>
        <fullName evidence="4">DUF4330 domain-containing protein</fullName>
    </recommendedName>
</protein>
<evidence type="ECO:0000313" key="2">
    <source>
        <dbReference type="EMBL" id="AOT71711.1"/>
    </source>
</evidence>
<dbReference type="RefSeq" id="WP_069979831.1">
    <property type="nucleotide sequence ID" value="NZ_CP017269.1"/>
</dbReference>
<feature type="transmembrane region" description="Helical" evidence="1">
    <location>
        <begin position="28"/>
        <end position="51"/>
    </location>
</feature>
<dbReference type="AlphaFoldDB" id="A0A1D8GLD2"/>
<name>A0A1D8GLD2_9FIRM</name>
<evidence type="ECO:0000313" key="3">
    <source>
        <dbReference type="Proteomes" id="UP000095743"/>
    </source>
</evidence>
<keyword evidence="1" id="KW-1133">Transmembrane helix</keyword>
<dbReference type="KEGG" id="gfe:Gferi_20520"/>
<proteinExistence type="predicted"/>
<accession>A0A1D8GLD2</accession>
<keyword evidence="1" id="KW-0472">Membrane</keyword>
<keyword evidence="3" id="KW-1185">Reference proteome</keyword>
<dbReference type="EMBL" id="CP017269">
    <property type="protein sequence ID" value="AOT71711.1"/>
    <property type="molecule type" value="Genomic_DNA"/>
</dbReference>
<reference evidence="2 3" key="1">
    <citation type="submission" date="2016-09" db="EMBL/GenBank/DDBJ databases">
        <title>Genomic analysis reveals versatility of anaerobic energy metabolism of Geosporobacter ferrireducens IRF9 of phylum Firmicutes.</title>
        <authorList>
            <person name="Kim S.-J."/>
        </authorList>
    </citation>
    <scope>NUCLEOTIDE SEQUENCE [LARGE SCALE GENOMIC DNA]</scope>
    <source>
        <strain evidence="2 3">IRF9</strain>
    </source>
</reference>
<dbReference type="Pfam" id="PF14221">
    <property type="entry name" value="DUF4330"/>
    <property type="match status" value="1"/>
</dbReference>
<gene>
    <name evidence="2" type="ORF">Gferi_20520</name>
</gene>
<dbReference type="OrthoDB" id="1723529at2"/>
<dbReference type="STRING" id="1424294.Gferi_20520"/>
<evidence type="ECO:0000256" key="1">
    <source>
        <dbReference type="SAM" id="Phobius"/>
    </source>
</evidence>
<evidence type="ECO:0008006" key="4">
    <source>
        <dbReference type="Google" id="ProtNLM"/>
    </source>
</evidence>
<sequence length="181" mass="20128">MYLKDFKTGQISMERGVKMGLIDQKGRLFGLINLIDLVVLLMVVVLAFGTYTKMAARAQQNQQIVLQEIEMDMFIKDVMPFALESFSVGDIVKDANSKTVLGTISEIKSEPYQEPVVDLQGNYVMKEVPNKLNIILTVTGKAQVNNNSIQIQKDDVLVGNILIINTHKSKAQAVIIGVRTE</sequence>
<dbReference type="InterPro" id="IPR025480">
    <property type="entry name" value="DUF4330"/>
</dbReference>
<dbReference type="Proteomes" id="UP000095743">
    <property type="component" value="Chromosome"/>
</dbReference>
<organism evidence="2 3">
    <name type="scientific">Geosporobacter ferrireducens</name>
    <dbReference type="NCBI Taxonomy" id="1424294"/>
    <lineage>
        <taxon>Bacteria</taxon>
        <taxon>Bacillati</taxon>
        <taxon>Bacillota</taxon>
        <taxon>Clostridia</taxon>
        <taxon>Peptostreptococcales</taxon>
        <taxon>Thermotaleaceae</taxon>
        <taxon>Geosporobacter</taxon>
    </lineage>
</organism>
<keyword evidence="1" id="KW-0812">Transmembrane</keyword>